<organism evidence="1">
    <name type="scientific">marine sediment metagenome</name>
    <dbReference type="NCBI Taxonomy" id="412755"/>
    <lineage>
        <taxon>unclassified sequences</taxon>
        <taxon>metagenomes</taxon>
        <taxon>ecological metagenomes</taxon>
    </lineage>
</organism>
<comment type="caution">
    <text evidence="1">The sequence shown here is derived from an EMBL/GenBank/DDBJ whole genome shotgun (WGS) entry which is preliminary data.</text>
</comment>
<gene>
    <name evidence="1" type="ORF">S01H4_12136</name>
</gene>
<feature type="non-terminal residue" evidence="1">
    <location>
        <position position="1"/>
    </location>
</feature>
<name>X0YX30_9ZZZZ</name>
<sequence length="35" mass="4001">KIRKQAIRILDAFFLNIINPPSPGLFMKNVNTNDT</sequence>
<reference evidence="1" key="1">
    <citation type="journal article" date="2014" name="Front. Microbiol.">
        <title>High frequency of phylogenetically diverse reductive dehalogenase-homologous genes in deep subseafloor sedimentary metagenomes.</title>
        <authorList>
            <person name="Kawai M."/>
            <person name="Futagami T."/>
            <person name="Toyoda A."/>
            <person name="Takaki Y."/>
            <person name="Nishi S."/>
            <person name="Hori S."/>
            <person name="Arai W."/>
            <person name="Tsubouchi T."/>
            <person name="Morono Y."/>
            <person name="Uchiyama I."/>
            <person name="Ito T."/>
            <person name="Fujiyama A."/>
            <person name="Inagaki F."/>
            <person name="Takami H."/>
        </authorList>
    </citation>
    <scope>NUCLEOTIDE SEQUENCE</scope>
    <source>
        <strain evidence="1">Expedition CK06-06</strain>
    </source>
</reference>
<evidence type="ECO:0000313" key="1">
    <source>
        <dbReference type="EMBL" id="GAG60775.1"/>
    </source>
</evidence>
<proteinExistence type="predicted"/>
<dbReference type="AlphaFoldDB" id="X0YX30"/>
<accession>X0YX30</accession>
<dbReference type="EMBL" id="BART01005088">
    <property type="protein sequence ID" value="GAG60775.1"/>
    <property type="molecule type" value="Genomic_DNA"/>
</dbReference>
<protein>
    <submittedName>
        <fullName evidence="1">Uncharacterized protein</fullName>
    </submittedName>
</protein>